<dbReference type="WBParaSite" id="PS1159_v2.g24573.t1">
    <property type="protein sequence ID" value="PS1159_v2.g24573.t1"/>
    <property type="gene ID" value="PS1159_v2.g24573"/>
</dbReference>
<evidence type="ECO:0000313" key="2">
    <source>
        <dbReference type="WBParaSite" id="PS1159_v2.g24573.t1"/>
    </source>
</evidence>
<organism evidence="1 2">
    <name type="scientific">Panagrolaimus sp. PS1159</name>
    <dbReference type="NCBI Taxonomy" id="55785"/>
    <lineage>
        <taxon>Eukaryota</taxon>
        <taxon>Metazoa</taxon>
        <taxon>Ecdysozoa</taxon>
        <taxon>Nematoda</taxon>
        <taxon>Chromadorea</taxon>
        <taxon>Rhabditida</taxon>
        <taxon>Tylenchina</taxon>
        <taxon>Panagrolaimomorpha</taxon>
        <taxon>Panagrolaimoidea</taxon>
        <taxon>Panagrolaimidae</taxon>
        <taxon>Panagrolaimus</taxon>
    </lineage>
</organism>
<dbReference type="Proteomes" id="UP000887580">
    <property type="component" value="Unplaced"/>
</dbReference>
<protein>
    <submittedName>
        <fullName evidence="2">WD_REPEATS_REGION domain-containing protein</fullName>
    </submittedName>
</protein>
<reference evidence="2" key="1">
    <citation type="submission" date="2022-11" db="UniProtKB">
        <authorList>
            <consortium name="WormBaseParasite"/>
        </authorList>
    </citation>
    <scope>IDENTIFICATION</scope>
</reference>
<accession>A0AC35G6H4</accession>
<proteinExistence type="predicted"/>
<name>A0AC35G6H4_9BILA</name>
<evidence type="ECO:0000313" key="1">
    <source>
        <dbReference type="Proteomes" id="UP000887580"/>
    </source>
</evidence>
<sequence>MKRESNETVENAKRESNSSSSAAAAATASGATNGVSASASTEINGQHQGPRSNDSKTSSSDSKTPRLQEQQQQHQQNGHHPPPPHSTSSQPSQSQSAASTSSPGENRGFKLTQAPTGSAIDTTSLNALQQKTTTPAHKKKEIYRYTGKDAFYGCAWSNKYMGDSFRIAVCTCVDDNERFDKNRISILEYDEYKNELIERCNFEHGFPATSMMMNPSKSLDSPEILATASNGLKIFKYDRTSQTATLEATMISKPYNMSAAIKDVSPYTCLDWLEVSPEYIATSCIDSTCSIWNIEYGVELNRVKCSIKTQLIAHEKSFATASEDGSVRLFDARNLEHSTILYDDPKRRPLNHIAWNKQEPYTIAILPHGSMEVLMIDIRRLQIRDPIAYNNHNAVINAMAWAPHSSIHHVTCGADSQALIWQTDRYPREEPILAYKATGEITNVKWSRTQSEWIAICFGNCVEVLRV</sequence>